<evidence type="ECO:0000313" key="7">
    <source>
        <dbReference type="Proteomes" id="UP001151002"/>
    </source>
</evidence>
<feature type="domain" description="HTH tetR-type" evidence="5">
    <location>
        <begin position="16"/>
        <end position="76"/>
    </location>
</feature>
<dbReference type="Pfam" id="PF16925">
    <property type="entry name" value="TetR_C_13"/>
    <property type="match status" value="1"/>
</dbReference>
<dbReference type="RefSeq" id="WP_267565839.1">
    <property type="nucleotide sequence ID" value="NZ_JAPNTZ010000009.1"/>
</dbReference>
<dbReference type="InterPro" id="IPR036271">
    <property type="entry name" value="Tet_transcr_reg_TetR-rel_C_sf"/>
</dbReference>
<dbReference type="EMBL" id="JAPNTZ010000009">
    <property type="protein sequence ID" value="MCY1141456.1"/>
    <property type="molecule type" value="Genomic_DNA"/>
</dbReference>
<evidence type="ECO:0000256" key="2">
    <source>
        <dbReference type="ARBA" id="ARBA00023125"/>
    </source>
</evidence>
<organism evidence="6 7">
    <name type="scientific">Paractinoplanes pyxinae</name>
    <dbReference type="NCBI Taxonomy" id="2997416"/>
    <lineage>
        <taxon>Bacteria</taxon>
        <taxon>Bacillati</taxon>
        <taxon>Actinomycetota</taxon>
        <taxon>Actinomycetes</taxon>
        <taxon>Micromonosporales</taxon>
        <taxon>Micromonosporaceae</taxon>
        <taxon>Paractinoplanes</taxon>
    </lineage>
</organism>
<keyword evidence="7" id="KW-1185">Reference proteome</keyword>
<keyword evidence="3" id="KW-0804">Transcription</keyword>
<keyword evidence="2 4" id="KW-0238">DNA-binding</keyword>
<dbReference type="InterPro" id="IPR009057">
    <property type="entry name" value="Homeodomain-like_sf"/>
</dbReference>
<evidence type="ECO:0000256" key="1">
    <source>
        <dbReference type="ARBA" id="ARBA00023015"/>
    </source>
</evidence>
<dbReference type="SUPFAM" id="SSF48498">
    <property type="entry name" value="Tetracyclin repressor-like, C-terminal domain"/>
    <property type="match status" value="1"/>
</dbReference>
<evidence type="ECO:0000259" key="5">
    <source>
        <dbReference type="PROSITE" id="PS50977"/>
    </source>
</evidence>
<reference evidence="6" key="1">
    <citation type="submission" date="2022-11" db="EMBL/GenBank/DDBJ databases">
        <authorList>
            <person name="Somphong A."/>
            <person name="Phongsopitanun W."/>
        </authorList>
    </citation>
    <scope>NUCLEOTIDE SEQUENCE</scope>
    <source>
        <strain evidence="6">Pm04-4</strain>
    </source>
</reference>
<dbReference type="InterPro" id="IPR011075">
    <property type="entry name" value="TetR_C"/>
</dbReference>
<dbReference type="PANTHER" id="PTHR47506">
    <property type="entry name" value="TRANSCRIPTIONAL REGULATORY PROTEIN"/>
    <property type="match status" value="1"/>
</dbReference>
<comment type="caution">
    <text evidence="6">The sequence shown here is derived from an EMBL/GenBank/DDBJ whole genome shotgun (WGS) entry which is preliminary data.</text>
</comment>
<dbReference type="Pfam" id="PF00440">
    <property type="entry name" value="TetR_N"/>
    <property type="match status" value="1"/>
</dbReference>
<name>A0ABT4B4P6_9ACTN</name>
<proteinExistence type="predicted"/>
<dbReference type="SUPFAM" id="SSF46689">
    <property type="entry name" value="Homeodomain-like"/>
    <property type="match status" value="1"/>
</dbReference>
<evidence type="ECO:0000256" key="3">
    <source>
        <dbReference type="ARBA" id="ARBA00023163"/>
    </source>
</evidence>
<evidence type="ECO:0000313" key="6">
    <source>
        <dbReference type="EMBL" id="MCY1141456.1"/>
    </source>
</evidence>
<dbReference type="Proteomes" id="UP001151002">
    <property type="component" value="Unassembled WGS sequence"/>
</dbReference>
<sequence length="210" mass="22905">MSATSPPAPRLTRKGQATKERILQVAADLILEHGVHGTQIDDVRKAAGVSGSQMTHYFHDKRCLIAEVVAWQAQDNLDNHTQPALGNLDSFAALHTWARLLLERQQDRAYVGGCQFGSLAGQLVESDPEVRAGLADGFTRLLKLFRDGLQAMRDRGDLRPDADPEQLSHVLIAAMQGGMLLTQTLRRPEPLRDALNGAIAHVETFAAAAE</sequence>
<feature type="DNA-binding region" description="H-T-H motif" evidence="4">
    <location>
        <begin position="39"/>
        <end position="58"/>
    </location>
</feature>
<dbReference type="Gene3D" id="1.10.357.10">
    <property type="entry name" value="Tetracycline Repressor, domain 2"/>
    <property type="match status" value="1"/>
</dbReference>
<keyword evidence="1" id="KW-0805">Transcription regulation</keyword>
<accession>A0ABT4B4P6</accession>
<dbReference type="InterPro" id="IPR001647">
    <property type="entry name" value="HTH_TetR"/>
</dbReference>
<gene>
    <name evidence="6" type="ORF">OWR29_25955</name>
</gene>
<evidence type="ECO:0000256" key="4">
    <source>
        <dbReference type="PROSITE-ProRule" id="PRU00335"/>
    </source>
</evidence>
<protein>
    <submittedName>
        <fullName evidence="6">TetR/AcrR family transcriptional regulator</fullName>
    </submittedName>
</protein>
<dbReference type="PANTHER" id="PTHR47506:SF1">
    <property type="entry name" value="HTH-TYPE TRANSCRIPTIONAL REGULATOR YJDC"/>
    <property type="match status" value="1"/>
</dbReference>
<dbReference type="PROSITE" id="PS50977">
    <property type="entry name" value="HTH_TETR_2"/>
    <property type="match status" value="1"/>
</dbReference>